<accession>A0A2V2NIZ8</accession>
<evidence type="ECO:0000313" key="2">
    <source>
        <dbReference type="Proteomes" id="UP000245934"/>
    </source>
</evidence>
<protein>
    <submittedName>
        <fullName evidence="1">Uncharacterized protein</fullName>
    </submittedName>
</protein>
<sequence length="74" mass="8520">MGHTQKQYEVCTKGRVKTAESEISIASGFLIRKPATLKGQYNIHLFDYSACSLHDPRMFDSQYQKAHEQESFVH</sequence>
<proteinExistence type="predicted"/>
<dbReference type="Proteomes" id="UP000245934">
    <property type="component" value="Unassembled WGS sequence"/>
</dbReference>
<keyword evidence="2" id="KW-1185">Reference proteome</keyword>
<evidence type="ECO:0000313" key="1">
    <source>
        <dbReference type="EMBL" id="PWR75303.1"/>
    </source>
</evidence>
<comment type="caution">
    <text evidence="1">The sequence shown here is derived from an EMBL/GenBank/DDBJ whole genome shotgun (WGS) entry which is preliminary data.</text>
</comment>
<name>A0A2V2NIZ8_9EURY</name>
<organism evidence="1 2">
    <name type="scientific">Methanospirillum stamsii</name>
    <dbReference type="NCBI Taxonomy" id="1277351"/>
    <lineage>
        <taxon>Archaea</taxon>
        <taxon>Methanobacteriati</taxon>
        <taxon>Methanobacteriota</taxon>
        <taxon>Stenosarchaea group</taxon>
        <taxon>Methanomicrobia</taxon>
        <taxon>Methanomicrobiales</taxon>
        <taxon>Methanospirillaceae</taxon>
        <taxon>Methanospirillum</taxon>
    </lineage>
</organism>
<dbReference type="EMBL" id="QGMZ01000011">
    <property type="protein sequence ID" value="PWR75303.1"/>
    <property type="molecule type" value="Genomic_DNA"/>
</dbReference>
<gene>
    <name evidence="1" type="ORF">DLD82_05840</name>
</gene>
<dbReference type="AlphaFoldDB" id="A0A2V2NIZ8"/>
<reference evidence="1 2" key="1">
    <citation type="submission" date="2018-05" db="EMBL/GenBank/DDBJ databases">
        <title>Draft genome of Methanospirillum stamsii Pt1.</title>
        <authorList>
            <person name="Dueholm M.S."/>
            <person name="Nielsen P.H."/>
            <person name="Bakmann L.F."/>
            <person name="Otzen D.E."/>
        </authorList>
    </citation>
    <scope>NUCLEOTIDE SEQUENCE [LARGE SCALE GENOMIC DNA]</scope>
    <source>
        <strain evidence="1 2">Pt1</strain>
    </source>
</reference>